<dbReference type="RefSeq" id="WP_185443385.1">
    <property type="nucleotide sequence ID" value="NZ_CP043661.1"/>
</dbReference>
<evidence type="ECO:0000313" key="1">
    <source>
        <dbReference type="EMBL" id="QNE20978.1"/>
    </source>
</evidence>
<dbReference type="KEGG" id="kqi:F1D05_27540"/>
<dbReference type="Gene3D" id="3.10.450.50">
    <property type="match status" value="1"/>
</dbReference>
<protein>
    <recommendedName>
        <fullName evidence="3">Nuclear transport factor 2 family protein</fullName>
    </recommendedName>
</protein>
<evidence type="ECO:0000313" key="2">
    <source>
        <dbReference type="Proteomes" id="UP000515563"/>
    </source>
</evidence>
<name>A0A7G6X413_9ACTN</name>
<dbReference type="Proteomes" id="UP000515563">
    <property type="component" value="Chromosome"/>
</dbReference>
<keyword evidence="2" id="KW-1185">Reference proteome</keyword>
<dbReference type="EMBL" id="CP043661">
    <property type="protein sequence ID" value="QNE20978.1"/>
    <property type="molecule type" value="Genomic_DNA"/>
</dbReference>
<dbReference type="InterPro" id="IPR032710">
    <property type="entry name" value="NTF2-like_dom_sf"/>
</dbReference>
<gene>
    <name evidence="1" type="ORF">F1D05_27540</name>
</gene>
<reference evidence="1 2" key="2">
    <citation type="journal article" date="2020" name="Microbiol. Resour. Announc.">
        <title>Antarctic desert soil bacteria exhibit high novel natural product potential, evaluated through long-read genome sequencing and comparative genomics.</title>
        <authorList>
            <person name="Benaud N."/>
            <person name="Edwards R.J."/>
            <person name="Amos T.G."/>
            <person name="D'Agostino P.M."/>
            <person name="Gutierrez-Chavez C."/>
            <person name="Montgomery K."/>
            <person name="Nicetic I."/>
            <person name="Ferrari B.C."/>
        </authorList>
    </citation>
    <scope>NUCLEOTIDE SEQUENCE [LARGE SCALE GENOMIC DNA]</scope>
    <source>
        <strain evidence="1 2">SPB151</strain>
    </source>
</reference>
<proteinExistence type="predicted"/>
<sequence>MSESTTHELAARYIAVWGEADAEQRRAMIQGLWADNGTHVVHPPQELRDAAEALGFPSTTLVAVGYDELETRVARSYDEFVAEGKYIFRSRDNAVRLNDLVKFNWEMVSTADGEVVGGGLEILMLTPDDQIRTDYQFPGL</sequence>
<reference evidence="2" key="1">
    <citation type="submission" date="2019-09" db="EMBL/GenBank/DDBJ databases">
        <title>Antimicrobial potential of Antarctic Bacteria.</title>
        <authorList>
            <person name="Benaud N."/>
            <person name="Edwards R.J."/>
            <person name="Ferrari B.C."/>
        </authorList>
    </citation>
    <scope>NUCLEOTIDE SEQUENCE [LARGE SCALE GENOMIC DNA]</scope>
    <source>
        <strain evidence="2">SPB151</strain>
    </source>
</reference>
<evidence type="ECO:0008006" key="3">
    <source>
        <dbReference type="Google" id="ProtNLM"/>
    </source>
</evidence>
<organism evidence="1 2">
    <name type="scientific">Kribbella qitaiheensis</name>
    <dbReference type="NCBI Taxonomy" id="1544730"/>
    <lineage>
        <taxon>Bacteria</taxon>
        <taxon>Bacillati</taxon>
        <taxon>Actinomycetota</taxon>
        <taxon>Actinomycetes</taxon>
        <taxon>Propionibacteriales</taxon>
        <taxon>Kribbellaceae</taxon>
        <taxon>Kribbella</taxon>
    </lineage>
</organism>
<dbReference type="SUPFAM" id="SSF54427">
    <property type="entry name" value="NTF2-like"/>
    <property type="match status" value="1"/>
</dbReference>
<accession>A0A7G6X413</accession>
<dbReference type="AlphaFoldDB" id="A0A7G6X413"/>